<comment type="subcellular location">
    <subcellularLocation>
        <location evidence="1">Cell membrane</location>
    </subcellularLocation>
</comment>
<keyword evidence="4" id="KW-1003">Cell membrane</keyword>
<keyword evidence="15" id="KW-1185">Reference proteome</keyword>
<evidence type="ECO:0000256" key="10">
    <source>
        <dbReference type="ARBA" id="ARBA00062515"/>
    </source>
</evidence>
<organism evidence="14 15">
    <name type="scientific">Phaeobacter porticola</name>
    <dbReference type="NCBI Taxonomy" id="1844006"/>
    <lineage>
        <taxon>Bacteria</taxon>
        <taxon>Pseudomonadati</taxon>
        <taxon>Pseudomonadota</taxon>
        <taxon>Alphaproteobacteria</taxon>
        <taxon>Rhodobacterales</taxon>
        <taxon>Roseobacteraceae</taxon>
        <taxon>Phaeobacter</taxon>
    </lineage>
</organism>
<dbReference type="GO" id="GO:0030288">
    <property type="term" value="C:outer membrane-bounded periplasmic space"/>
    <property type="evidence" value="ECO:0007669"/>
    <property type="project" value="TreeGrafter"/>
</dbReference>
<dbReference type="Pfam" id="PF13531">
    <property type="entry name" value="SBP_bac_11"/>
    <property type="match status" value="1"/>
</dbReference>
<dbReference type="GO" id="GO:0005886">
    <property type="term" value="C:plasma membrane"/>
    <property type="evidence" value="ECO:0007669"/>
    <property type="project" value="UniProtKB-SubCell"/>
</dbReference>
<dbReference type="KEGG" id="php:PhaeoP97_03744"/>
<dbReference type="GO" id="GO:0030973">
    <property type="term" value="F:molybdate ion binding"/>
    <property type="evidence" value="ECO:0007669"/>
    <property type="project" value="TreeGrafter"/>
</dbReference>
<evidence type="ECO:0000256" key="8">
    <source>
        <dbReference type="ARBA" id="ARBA00023245"/>
    </source>
</evidence>
<accession>A0A1L3IAI8</accession>
<dbReference type="Gene3D" id="3.40.190.10">
    <property type="entry name" value="Periplasmic binding protein-like II"/>
    <property type="match status" value="2"/>
</dbReference>
<evidence type="ECO:0000256" key="2">
    <source>
        <dbReference type="ARBA" id="ARBA00009175"/>
    </source>
</evidence>
<feature type="binding site" evidence="13">
    <location>
        <position position="164"/>
    </location>
    <ligand>
        <name>molybdate</name>
        <dbReference type="ChEBI" id="CHEBI:36264"/>
    </ligand>
</feature>
<name>A0A1L3IAI8_9RHOB</name>
<gene>
    <name evidence="14" type="ORF">PhaeoP97_03744</name>
</gene>
<dbReference type="InterPro" id="IPR005950">
    <property type="entry name" value="ModA"/>
</dbReference>
<feature type="binding site" evidence="13">
    <location>
        <position position="49"/>
    </location>
    <ligand>
        <name>molybdate</name>
        <dbReference type="ChEBI" id="CHEBI:36264"/>
    </ligand>
</feature>
<evidence type="ECO:0000256" key="3">
    <source>
        <dbReference type="ARBA" id="ARBA00022448"/>
    </source>
</evidence>
<dbReference type="FunFam" id="3.40.190.10:FF:000030">
    <property type="entry name" value="Molybdate ABC transporter substrate-binding protein"/>
    <property type="match status" value="1"/>
</dbReference>
<dbReference type="AlphaFoldDB" id="A0A1L3IAI8"/>
<evidence type="ECO:0000256" key="1">
    <source>
        <dbReference type="ARBA" id="ARBA00004236"/>
    </source>
</evidence>
<keyword evidence="3" id="KW-0813">Transport</keyword>
<reference evidence="15" key="1">
    <citation type="submission" date="2016-07" db="EMBL/GenBank/DDBJ databases">
        <title>Phaeobacter portensis sp. nov., a tropodithietic acid producing bacterium isolated from a German harbor.</title>
        <authorList>
            <person name="Freese H.M."/>
            <person name="Bunk B."/>
            <person name="Breider S."/>
            <person name="Brinkhoff T."/>
        </authorList>
    </citation>
    <scope>NUCLEOTIDE SEQUENCE [LARGE SCALE GENOMIC DNA]</scope>
    <source>
        <strain evidence="15">P97</strain>
        <plasmid evidence="15">pp97_a</plasmid>
    </source>
</reference>
<keyword evidence="14" id="KW-0614">Plasmid</keyword>
<keyword evidence="13" id="KW-0500">Molybdenum</keyword>
<evidence type="ECO:0000256" key="13">
    <source>
        <dbReference type="PIRSR" id="PIRSR004846-1"/>
    </source>
</evidence>
<dbReference type="SUPFAM" id="SSF53850">
    <property type="entry name" value="Periplasmic binding protein-like II"/>
    <property type="match status" value="1"/>
</dbReference>
<dbReference type="NCBIfam" id="TIGR01256">
    <property type="entry name" value="modA"/>
    <property type="match status" value="1"/>
</dbReference>
<comment type="subunit">
    <text evidence="10">The complex is composed of two ATP-binding proteins (ModC), two transmembrane proteins (ModB) and a solute-binding protein (ModA).</text>
</comment>
<feature type="binding site" evidence="13">
    <location>
        <position position="191"/>
    </location>
    <ligand>
        <name>molybdate</name>
        <dbReference type="ChEBI" id="CHEBI:36264"/>
    </ligand>
</feature>
<evidence type="ECO:0000256" key="11">
    <source>
        <dbReference type="ARBA" id="ARBA00073171"/>
    </source>
</evidence>
<dbReference type="EMBL" id="CP016365">
    <property type="protein sequence ID" value="APG49094.1"/>
    <property type="molecule type" value="Genomic_DNA"/>
</dbReference>
<feature type="binding site" evidence="13">
    <location>
        <position position="76"/>
    </location>
    <ligand>
        <name>molybdate</name>
        <dbReference type="ChEBI" id="CHEBI:36264"/>
    </ligand>
</feature>
<evidence type="ECO:0000313" key="15">
    <source>
        <dbReference type="Proteomes" id="UP000183859"/>
    </source>
</evidence>
<keyword evidence="7" id="KW-0472">Membrane</keyword>
<keyword evidence="8" id="KW-0826">Tungsten</keyword>
<evidence type="ECO:0000256" key="9">
    <source>
        <dbReference type="ARBA" id="ARBA00056002"/>
    </source>
</evidence>
<sequence length="272" mass="29027">MRQPSRTHRQMSYESLRRAWHVALLIVTLSFSLPCSAPAEQLTVFAAASLKTALEQITDVYETNSGNDVVLSLAGSSLLARQLQHGAPADVFISANTAWMDWAQDQNLINSETRTDLLGNTLVLIGPPTMPLPAAALTLHDGAGLLDLVQDRPLAMALVDAVPAGIYGKAALQKLGLWDRLESHVAQTDNVRTALVLVTQGAAGLGVVYGSDVTGGPNVTQLAEFPSDSYPPIIYPAAATNSRPEATAFLAFLRSPIAKEIFVRQGFVVLAE</sequence>
<dbReference type="PIRSF" id="PIRSF004846">
    <property type="entry name" value="ModA"/>
    <property type="match status" value="1"/>
</dbReference>
<dbReference type="PANTHER" id="PTHR30632">
    <property type="entry name" value="MOLYBDATE-BINDING PERIPLASMIC PROTEIN"/>
    <property type="match status" value="1"/>
</dbReference>
<evidence type="ECO:0000256" key="6">
    <source>
        <dbReference type="ARBA" id="ARBA00022729"/>
    </source>
</evidence>
<feature type="binding site" evidence="13">
    <location>
        <position position="209"/>
    </location>
    <ligand>
        <name>molybdate</name>
        <dbReference type="ChEBI" id="CHEBI:36264"/>
    </ligand>
</feature>
<evidence type="ECO:0000256" key="4">
    <source>
        <dbReference type="ARBA" id="ARBA00022475"/>
    </source>
</evidence>
<dbReference type="GO" id="GO:0046872">
    <property type="term" value="F:metal ion binding"/>
    <property type="evidence" value="ECO:0007669"/>
    <property type="project" value="UniProtKB-KW"/>
</dbReference>
<dbReference type="InterPro" id="IPR050682">
    <property type="entry name" value="ModA/WtpA"/>
</dbReference>
<evidence type="ECO:0000313" key="14">
    <source>
        <dbReference type="EMBL" id="APG49094.1"/>
    </source>
</evidence>
<keyword evidence="6" id="KW-0732">Signal</keyword>
<evidence type="ECO:0000256" key="7">
    <source>
        <dbReference type="ARBA" id="ARBA00023136"/>
    </source>
</evidence>
<geneLocation type="plasmid" evidence="15">
    <name>pp97_a</name>
</geneLocation>
<dbReference type="GO" id="GO:0015689">
    <property type="term" value="P:molybdate ion transport"/>
    <property type="evidence" value="ECO:0007669"/>
    <property type="project" value="InterPro"/>
</dbReference>
<dbReference type="PANTHER" id="PTHR30632:SF17">
    <property type="entry name" value="MOLYBDATE-BINDING PROTEIN MODA"/>
    <property type="match status" value="1"/>
</dbReference>
<dbReference type="Proteomes" id="UP000183859">
    <property type="component" value="Plasmid pP97_a"/>
</dbReference>
<evidence type="ECO:0000256" key="12">
    <source>
        <dbReference type="ARBA" id="ARBA00078141"/>
    </source>
</evidence>
<keyword evidence="5 13" id="KW-0479">Metal-binding</keyword>
<protein>
    <recommendedName>
        <fullName evidence="11">Molybdate-binding protein ModA</fullName>
    </recommendedName>
    <alternativeName>
        <fullName evidence="12">Molybdate/tungstate-binding protein ModA</fullName>
    </alternativeName>
</protein>
<comment type="similarity">
    <text evidence="2">Belongs to the bacterial solute-binding protein ModA family.</text>
</comment>
<evidence type="ECO:0000256" key="5">
    <source>
        <dbReference type="ARBA" id="ARBA00022723"/>
    </source>
</evidence>
<comment type="function">
    <text evidence="9">Involved in the transport of molybdenum into the cell. Part of the binding-protein-dependent transport system ModABCD.</text>
</comment>
<proteinExistence type="inferred from homology"/>